<organism evidence="2 3">
    <name type="scientific">Helicocarpus griseus UAMH5409</name>
    <dbReference type="NCBI Taxonomy" id="1447875"/>
    <lineage>
        <taxon>Eukaryota</taxon>
        <taxon>Fungi</taxon>
        <taxon>Dikarya</taxon>
        <taxon>Ascomycota</taxon>
        <taxon>Pezizomycotina</taxon>
        <taxon>Eurotiomycetes</taxon>
        <taxon>Eurotiomycetidae</taxon>
        <taxon>Onygenales</taxon>
        <taxon>Ajellomycetaceae</taxon>
        <taxon>Helicocarpus</taxon>
    </lineage>
</organism>
<dbReference type="OrthoDB" id="152248at2759"/>
<dbReference type="STRING" id="1447875.A0A2B7YC34"/>
<keyword evidence="3" id="KW-1185">Reference proteome</keyword>
<evidence type="ECO:0000256" key="1">
    <source>
        <dbReference type="SAM" id="SignalP"/>
    </source>
</evidence>
<dbReference type="Pfam" id="PF14273">
    <property type="entry name" value="DUF4360"/>
    <property type="match status" value="1"/>
</dbReference>
<dbReference type="PANTHER" id="PTHR38847">
    <property type="match status" value="1"/>
</dbReference>
<feature type="signal peptide" evidence="1">
    <location>
        <begin position="1"/>
        <end position="16"/>
    </location>
</feature>
<name>A0A2B7YC34_9EURO</name>
<feature type="chain" id="PRO_5012564038" description="Secreted protein" evidence="1">
    <location>
        <begin position="17"/>
        <end position="258"/>
    </location>
</feature>
<dbReference type="Proteomes" id="UP000223968">
    <property type="component" value="Unassembled WGS sequence"/>
</dbReference>
<evidence type="ECO:0000313" key="2">
    <source>
        <dbReference type="EMBL" id="PGH19096.1"/>
    </source>
</evidence>
<dbReference type="EMBL" id="PDNB01000001">
    <property type="protein sequence ID" value="PGH19096.1"/>
    <property type="molecule type" value="Genomic_DNA"/>
</dbReference>
<dbReference type="PANTHER" id="PTHR38847:SF1">
    <property type="entry name" value="PSEUDOURIDINE SYNTHASE RSUA_RLUA-LIKE DOMAIN-CONTAINING PROTEIN"/>
    <property type="match status" value="1"/>
</dbReference>
<sequence>MKKSAVILSLIAQVLAAAIDRDQGNDNVITRPFPMPPFSEGGPINWPGKREPAPAPLPKPDTVDLAGDHISTGPNPEEVQIVGMTYGGTGCPSGTVSHVLSDDRTIMTLIFDEYVASIGPGTTITDQRKNCQLNINLRYPGGFQYSVFSADYRGYAYLEEGVTGTQKSTYYFSGQTDQTSTTTEWKGPLDSDYLLHDEADNTSIVWSPCGGNGALNINSQIRLTSTDRDASGFLTNDSIDASFRQIVHVRWQECVPEN</sequence>
<comment type="caution">
    <text evidence="2">The sequence shown here is derived from an EMBL/GenBank/DDBJ whole genome shotgun (WGS) entry which is preliminary data.</text>
</comment>
<protein>
    <recommendedName>
        <fullName evidence="4">Secreted protein</fullName>
    </recommendedName>
</protein>
<keyword evidence="1" id="KW-0732">Signal</keyword>
<dbReference type="InterPro" id="IPR025649">
    <property type="entry name" value="DUF4360"/>
</dbReference>
<dbReference type="AlphaFoldDB" id="A0A2B7YC34"/>
<evidence type="ECO:0000313" key="3">
    <source>
        <dbReference type="Proteomes" id="UP000223968"/>
    </source>
</evidence>
<proteinExistence type="predicted"/>
<evidence type="ECO:0008006" key="4">
    <source>
        <dbReference type="Google" id="ProtNLM"/>
    </source>
</evidence>
<gene>
    <name evidence="2" type="ORF">AJ79_00130</name>
</gene>
<reference evidence="2 3" key="1">
    <citation type="submission" date="2017-10" db="EMBL/GenBank/DDBJ databases">
        <title>Comparative genomics in systemic dimorphic fungi from Ajellomycetaceae.</title>
        <authorList>
            <person name="Munoz J.F."/>
            <person name="Mcewen J.G."/>
            <person name="Clay O.K."/>
            <person name="Cuomo C.A."/>
        </authorList>
    </citation>
    <scope>NUCLEOTIDE SEQUENCE [LARGE SCALE GENOMIC DNA]</scope>
    <source>
        <strain evidence="2 3">UAMH5409</strain>
    </source>
</reference>
<accession>A0A2B7YC34</accession>